<feature type="non-terminal residue" evidence="1">
    <location>
        <position position="1"/>
    </location>
</feature>
<dbReference type="Proteomes" id="UP000827092">
    <property type="component" value="Unassembled WGS sequence"/>
</dbReference>
<organism evidence="1 2">
    <name type="scientific">Oedothorax gibbosus</name>
    <dbReference type="NCBI Taxonomy" id="931172"/>
    <lineage>
        <taxon>Eukaryota</taxon>
        <taxon>Metazoa</taxon>
        <taxon>Ecdysozoa</taxon>
        <taxon>Arthropoda</taxon>
        <taxon>Chelicerata</taxon>
        <taxon>Arachnida</taxon>
        <taxon>Araneae</taxon>
        <taxon>Araneomorphae</taxon>
        <taxon>Entelegynae</taxon>
        <taxon>Araneoidea</taxon>
        <taxon>Linyphiidae</taxon>
        <taxon>Erigoninae</taxon>
        <taxon>Oedothorax</taxon>
    </lineage>
</organism>
<protein>
    <submittedName>
        <fullName evidence="1">Uncharacterized protein</fullName>
    </submittedName>
</protein>
<proteinExistence type="predicted"/>
<gene>
    <name evidence="1" type="ORF">JTE90_011515</name>
</gene>
<comment type="caution">
    <text evidence="1">The sequence shown here is derived from an EMBL/GenBank/DDBJ whole genome shotgun (WGS) entry which is preliminary data.</text>
</comment>
<accession>A0AAV6TQ74</accession>
<evidence type="ECO:0000313" key="2">
    <source>
        <dbReference type="Proteomes" id="UP000827092"/>
    </source>
</evidence>
<reference evidence="1 2" key="1">
    <citation type="journal article" date="2022" name="Nat. Ecol. Evol.">
        <title>A masculinizing supergene underlies an exaggerated male reproductive morph in a spider.</title>
        <authorList>
            <person name="Hendrickx F."/>
            <person name="De Corte Z."/>
            <person name="Sonet G."/>
            <person name="Van Belleghem S.M."/>
            <person name="Kostlbacher S."/>
            <person name="Vangestel C."/>
        </authorList>
    </citation>
    <scope>NUCLEOTIDE SEQUENCE [LARGE SCALE GENOMIC DNA]</scope>
    <source>
        <strain evidence="1">W744_W776</strain>
    </source>
</reference>
<name>A0AAV6TQ74_9ARAC</name>
<evidence type="ECO:0000313" key="1">
    <source>
        <dbReference type="EMBL" id="KAG8173793.1"/>
    </source>
</evidence>
<dbReference type="AlphaFoldDB" id="A0AAV6TQ74"/>
<keyword evidence="2" id="KW-1185">Reference proteome</keyword>
<dbReference type="EMBL" id="JAFNEN010001485">
    <property type="protein sequence ID" value="KAG8173793.1"/>
    <property type="molecule type" value="Genomic_DNA"/>
</dbReference>
<sequence length="146" mass="15904">EQKPSGGPCAKNVTSPSGGIHLNFNNFTGECVLPIKPVLKNGTVPTISLFLHSLFLHENDTVTLFNKESDVANDSLSIIEPLGAQNGSVTIVTVEKELYMKFTGNPNVSYVRRFDGMYQGHICAFTISSTPDFDVQLYTLPLPPTT</sequence>